<comment type="subcellular location">
    <subcellularLocation>
        <location evidence="2">Endosome membrane</location>
        <topology evidence="2">Single-pass type II membrane protein</topology>
    </subcellularLocation>
    <subcellularLocation>
        <location evidence="1">Vacuole membrane</location>
        <topology evidence="1">Single-pass type II membrane protein</topology>
    </subcellularLocation>
</comment>
<evidence type="ECO:0000313" key="19">
    <source>
        <dbReference type="EMBL" id="KAK0511893.1"/>
    </source>
</evidence>
<dbReference type="SUPFAM" id="SSF49899">
    <property type="entry name" value="Concanavalin A-like lectins/glucanases"/>
    <property type="match status" value="1"/>
</dbReference>
<dbReference type="InterPro" id="IPR003877">
    <property type="entry name" value="SPRY_dom"/>
</dbReference>
<evidence type="ECO:0000313" key="20">
    <source>
        <dbReference type="Proteomes" id="UP001166286"/>
    </source>
</evidence>
<keyword evidence="20" id="KW-1185">Reference proteome</keyword>
<dbReference type="InterPro" id="IPR043136">
    <property type="entry name" value="B30.2/SPRY_sf"/>
</dbReference>
<dbReference type="GO" id="GO:0010008">
    <property type="term" value="C:endosome membrane"/>
    <property type="evidence" value="ECO:0007669"/>
    <property type="project" value="UniProtKB-SubCell"/>
</dbReference>
<dbReference type="GO" id="GO:0015031">
    <property type="term" value="P:protein transport"/>
    <property type="evidence" value="ECO:0007669"/>
    <property type="project" value="UniProtKB-KW"/>
</dbReference>
<evidence type="ECO:0000256" key="1">
    <source>
        <dbReference type="ARBA" id="ARBA00004576"/>
    </source>
</evidence>
<evidence type="ECO:0000256" key="4">
    <source>
        <dbReference type="ARBA" id="ARBA00016528"/>
    </source>
</evidence>
<dbReference type="PROSITE" id="PS50188">
    <property type="entry name" value="B302_SPRY"/>
    <property type="match status" value="1"/>
</dbReference>
<feature type="compositionally biased region" description="Polar residues" evidence="16">
    <location>
        <begin position="10"/>
        <end position="26"/>
    </location>
</feature>
<evidence type="ECO:0000256" key="17">
    <source>
        <dbReference type="SAM" id="Phobius"/>
    </source>
</evidence>
<keyword evidence="10" id="KW-0653">Protein transport</keyword>
<dbReference type="FunFam" id="2.60.120.920:FF:000065">
    <property type="entry name" value="Ear1p"/>
    <property type="match status" value="1"/>
</dbReference>
<feature type="region of interest" description="Disordered" evidence="16">
    <location>
        <begin position="354"/>
        <end position="499"/>
    </location>
</feature>
<accession>A0AA39QZ79</accession>
<dbReference type="Pfam" id="PF00622">
    <property type="entry name" value="SPRY"/>
    <property type="match status" value="1"/>
</dbReference>
<sequence>MEDVLAVPPNTVTTSYRSAASPTHQRSPWRETPQGTNIVINISSNDGSTGKGILIGMLSAFGSAALVVLIFAIFYFFRYTSRGRIFLDRIGRPGEYDDEQALAREEAEALEEMDDLQRAEYLRAKAFIQANPPETLPTDISLSQFLAIQEKGVSAWEFEPELEIANCFVEGRTEIEFFDSECSVQSNLPIPKQNEVYYWEAKIYDKPEASLISIGVSTKPYPLFRLPGWHKTSIAYTSSGPRRYNQPFTPTPYGPSYVQGDVIGVGYRPRTGSIFFTRNGKKLDDVAHGLKTQNFFPTVGANGPCTVHVNFGQSGFVFIEANVKKWGLAPMTGSLAPPPPYGSEQGSILLEAGREGQRQGQGQSDYTQAGHGRSGSRNIRTTLNPPMSPGPQRSPTEISLAPLAHIPSNEDVGEGTSRSAESEGLTTLHPQDFAAPPPEYTSPEASPDTSRRSSEGSEGDESGDGERRPLIRTHSPRPPIPSYDAAMANRPQSRGWDQR</sequence>
<dbReference type="Proteomes" id="UP001166286">
    <property type="component" value="Unassembled WGS sequence"/>
</dbReference>
<evidence type="ECO:0000256" key="10">
    <source>
        <dbReference type="ARBA" id="ARBA00022927"/>
    </source>
</evidence>
<evidence type="ECO:0000256" key="14">
    <source>
        <dbReference type="ARBA" id="ARBA00023180"/>
    </source>
</evidence>
<dbReference type="CDD" id="cd12910">
    <property type="entry name" value="SPRY_SSH4_like"/>
    <property type="match status" value="1"/>
</dbReference>
<evidence type="ECO:0000256" key="2">
    <source>
        <dbReference type="ARBA" id="ARBA00004639"/>
    </source>
</evidence>
<evidence type="ECO:0000256" key="3">
    <source>
        <dbReference type="ARBA" id="ARBA00006990"/>
    </source>
</evidence>
<feature type="compositionally biased region" description="Polar residues" evidence="16">
    <location>
        <begin position="375"/>
        <end position="397"/>
    </location>
</feature>
<protein>
    <recommendedName>
        <fullName evidence="5">Protein SSH4</fullName>
    </recommendedName>
    <alternativeName>
        <fullName evidence="4">Protein ssh4</fullName>
    </alternativeName>
</protein>
<dbReference type="InterPro" id="IPR035780">
    <property type="entry name" value="SPRY_Ssh4-like"/>
</dbReference>
<comment type="caution">
    <text evidence="19">The sequence shown here is derived from an EMBL/GenBank/DDBJ whole genome shotgun (WGS) entry which is preliminary data.</text>
</comment>
<keyword evidence="9" id="KW-0967">Endosome</keyword>
<keyword evidence="6" id="KW-0813">Transport</keyword>
<dbReference type="AlphaFoldDB" id="A0AA39QZ79"/>
<comment type="similarity">
    <text evidence="3">Belongs to the SSH4 family.</text>
</comment>
<dbReference type="Gene3D" id="2.60.120.920">
    <property type="match status" value="1"/>
</dbReference>
<evidence type="ECO:0000256" key="13">
    <source>
        <dbReference type="ARBA" id="ARBA00023136"/>
    </source>
</evidence>
<proteinExistence type="inferred from homology"/>
<dbReference type="InterPro" id="IPR013320">
    <property type="entry name" value="ConA-like_dom_sf"/>
</dbReference>
<feature type="domain" description="B30.2/SPRY" evidence="18">
    <location>
        <begin position="120"/>
        <end position="316"/>
    </location>
</feature>
<evidence type="ECO:0000256" key="12">
    <source>
        <dbReference type="ARBA" id="ARBA00022989"/>
    </source>
</evidence>
<keyword evidence="7" id="KW-0926">Vacuole</keyword>
<feature type="transmembrane region" description="Helical" evidence="17">
    <location>
        <begin position="53"/>
        <end position="77"/>
    </location>
</feature>
<keyword evidence="14" id="KW-0325">Glycoprotein</keyword>
<evidence type="ECO:0000256" key="15">
    <source>
        <dbReference type="ARBA" id="ARBA00025244"/>
    </source>
</evidence>
<evidence type="ECO:0000256" key="11">
    <source>
        <dbReference type="ARBA" id="ARBA00022968"/>
    </source>
</evidence>
<gene>
    <name evidence="19" type="ORF">JMJ35_005743</name>
</gene>
<reference evidence="19" key="1">
    <citation type="submission" date="2023-03" db="EMBL/GenBank/DDBJ databases">
        <title>Complete genome of Cladonia borealis.</title>
        <authorList>
            <person name="Park H."/>
        </authorList>
    </citation>
    <scope>NUCLEOTIDE SEQUENCE</scope>
    <source>
        <strain evidence="19">ANT050790</strain>
    </source>
</reference>
<organism evidence="19 20">
    <name type="scientific">Cladonia borealis</name>
    <dbReference type="NCBI Taxonomy" id="184061"/>
    <lineage>
        <taxon>Eukaryota</taxon>
        <taxon>Fungi</taxon>
        <taxon>Dikarya</taxon>
        <taxon>Ascomycota</taxon>
        <taxon>Pezizomycotina</taxon>
        <taxon>Lecanoromycetes</taxon>
        <taxon>OSLEUM clade</taxon>
        <taxon>Lecanoromycetidae</taxon>
        <taxon>Lecanorales</taxon>
        <taxon>Lecanorineae</taxon>
        <taxon>Cladoniaceae</taxon>
        <taxon>Cladonia</taxon>
    </lineage>
</organism>
<evidence type="ECO:0000259" key="18">
    <source>
        <dbReference type="PROSITE" id="PS50188"/>
    </source>
</evidence>
<dbReference type="SMART" id="SM00449">
    <property type="entry name" value="SPRY"/>
    <property type="match status" value="1"/>
</dbReference>
<feature type="compositionally biased region" description="Polar residues" evidence="16">
    <location>
        <begin position="416"/>
        <end position="429"/>
    </location>
</feature>
<keyword evidence="8 17" id="KW-0812">Transmembrane</keyword>
<dbReference type="InterPro" id="IPR001870">
    <property type="entry name" value="B30.2/SPRY"/>
</dbReference>
<evidence type="ECO:0000256" key="8">
    <source>
        <dbReference type="ARBA" id="ARBA00022692"/>
    </source>
</evidence>
<dbReference type="PANTHER" id="PTHR12864">
    <property type="entry name" value="RAN BINDING PROTEIN 9-RELATED"/>
    <property type="match status" value="1"/>
</dbReference>
<keyword evidence="12 17" id="KW-1133">Transmembrane helix</keyword>
<evidence type="ECO:0000256" key="5">
    <source>
        <dbReference type="ARBA" id="ARBA00017626"/>
    </source>
</evidence>
<dbReference type="EMBL" id="JAFEKC020000012">
    <property type="protein sequence ID" value="KAK0511893.1"/>
    <property type="molecule type" value="Genomic_DNA"/>
</dbReference>
<evidence type="ECO:0000256" key="7">
    <source>
        <dbReference type="ARBA" id="ARBA00022554"/>
    </source>
</evidence>
<evidence type="ECO:0000256" key="16">
    <source>
        <dbReference type="SAM" id="MobiDB-lite"/>
    </source>
</evidence>
<keyword evidence="13 17" id="KW-0472">Membrane</keyword>
<dbReference type="InterPro" id="IPR050618">
    <property type="entry name" value="Ubq-SigPath_Reg"/>
</dbReference>
<evidence type="ECO:0000256" key="6">
    <source>
        <dbReference type="ARBA" id="ARBA00022448"/>
    </source>
</evidence>
<evidence type="ECO:0000256" key="9">
    <source>
        <dbReference type="ARBA" id="ARBA00022753"/>
    </source>
</evidence>
<keyword evidence="11" id="KW-0735">Signal-anchor</keyword>
<dbReference type="GO" id="GO:0005774">
    <property type="term" value="C:vacuolar membrane"/>
    <property type="evidence" value="ECO:0007669"/>
    <property type="project" value="UniProtKB-SubCell"/>
</dbReference>
<feature type="region of interest" description="Disordered" evidence="16">
    <location>
        <begin position="1"/>
        <end position="32"/>
    </location>
</feature>
<name>A0AA39QZ79_9LECA</name>
<comment type="function">
    <text evidence="15">Components of the endosome-vacuole trafficking pathway that regulates nutrient transport. May be involved in processes which determine whether plasma membrane proteins are degraded or routed to the plasma membrane.</text>
</comment>